<dbReference type="EMBL" id="LJKE01000045">
    <property type="protein sequence ID" value="KZD65937.1"/>
    <property type="molecule type" value="Genomic_DNA"/>
</dbReference>
<protein>
    <submittedName>
        <fullName evidence="1">Uncharacterized protein</fullName>
    </submittedName>
</protein>
<proteinExistence type="predicted"/>
<dbReference type="PATRIC" id="fig|1396.535.peg.1725"/>
<reference evidence="1 2" key="1">
    <citation type="submission" date="2015-09" db="EMBL/GenBank/DDBJ databases">
        <title>Bacillus cereus food isolates.</title>
        <authorList>
            <person name="Boekhorst J."/>
        </authorList>
    </citation>
    <scope>NUCLEOTIDE SEQUENCE [LARGE SCALE GENOMIC DNA]</scope>
    <source>
        <strain evidence="1 2">B4088</strain>
    </source>
</reference>
<evidence type="ECO:0000313" key="1">
    <source>
        <dbReference type="EMBL" id="KZD65937.1"/>
    </source>
</evidence>
<evidence type="ECO:0000313" key="2">
    <source>
        <dbReference type="Proteomes" id="UP000076482"/>
    </source>
</evidence>
<name>A0A164NWK7_BACCE</name>
<dbReference type="AlphaFoldDB" id="A0A164NWK7"/>
<accession>A0A164NWK7</accession>
<gene>
    <name evidence="1" type="ORF">B4088_2694</name>
</gene>
<dbReference type="Proteomes" id="UP000076482">
    <property type="component" value="Unassembled WGS sequence"/>
</dbReference>
<dbReference type="RefSeq" id="WP_063261155.1">
    <property type="nucleotide sequence ID" value="NZ_LJKE01000045.1"/>
</dbReference>
<sequence>MIELGNKTLELDEIIKVNGVVGTPYPVWKNNYELDGYCLQVLHTRYHEVFTHYEIPTYEEKLEYIKSFLQPDEICNVYQFDKYIVIKHVSADIEEPSENDYKYSTYFNFKSYITYSSFEEAVIGVCSYGLSDEYNDNSKAVKVLNKTMSEILDPKFVTTVEIINPTTRELQQGENVEPKNEVVTSRSCNDSSTSNLQQEKNAEINEVIQTTNSSSLESEYVEEYKNNKEVFATREVTGDEAVAFAKAGVKLWNKDLSGFHTYERYYGEMKVFYNSADETEKLLTLGTLEIISARVWKVEEGN</sequence>
<organism evidence="1 2">
    <name type="scientific">Bacillus cereus</name>
    <dbReference type="NCBI Taxonomy" id="1396"/>
    <lineage>
        <taxon>Bacteria</taxon>
        <taxon>Bacillati</taxon>
        <taxon>Bacillota</taxon>
        <taxon>Bacilli</taxon>
        <taxon>Bacillales</taxon>
        <taxon>Bacillaceae</taxon>
        <taxon>Bacillus</taxon>
        <taxon>Bacillus cereus group</taxon>
    </lineage>
</organism>
<comment type="caution">
    <text evidence="1">The sequence shown here is derived from an EMBL/GenBank/DDBJ whole genome shotgun (WGS) entry which is preliminary data.</text>
</comment>